<dbReference type="InterPro" id="IPR036928">
    <property type="entry name" value="AS_sf"/>
</dbReference>
<name>A0A852R421_9MICO</name>
<keyword evidence="4" id="KW-0378">Hydrolase</keyword>
<evidence type="ECO:0000313" key="4">
    <source>
        <dbReference type="EMBL" id="NYD28331.1"/>
    </source>
</evidence>
<evidence type="ECO:0000313" key="5">
    <source>
        <dbReference type="Proteomes" id="UP000586095"/>
    </source>
</evidence>
<evidence type="ECO:0000259" key="3">
    <source>
        <dbReference type="Pfam" id="PF01425"/>
    </source>
</evidence>
<sequence length="477" mass="48981">MDPLAPSPGPFDSAVALRDALQRGEVSAVETAEFYLERIDKRADLGAFISVTADEALVEARAADVRLSAHRAAGLGAAGTNAAGDTLPPLLGMPIAHKDIVDVGGTKTSFGTAAMPPQLAAADHPVVAGLRAAGTISLGKTQVPEFGLNCYSENLIAPPARNPHDPERTPGGSSGGSAAAVAAGLLPVAPGTDGGGSIRIPALACGLVGLKPGLGAVPGDVTKGYEDVFGAPILTVSGPLARTPLDAAILMDAMAAEPARGSHELAVLRASEVSGLTVAASTSSPFASALEIEVSGDALRAFEDAAARLEAVGHSVDRAGFAYDPEYFDFFTESWIASLSLIELSPDQVELLAPITREMRERALSRSLPQHKESAARLRGFGREARDLWGQTDIVLTPGLAMAPPRIGEFSSLPGSEDYARQCQLTPFTSMVNVAGLPAIAVPITVDGAGLPVGVQLIGRQGSEAQLLALAEQLIAF</sequence>
<comment type="similarity">
    <text evidence="1">Belongs to the amidase family.</text>
</comment>
<gene>
    <name evidence="4" type="ORF">BJ960_003134</name>
</gene>
<dbReference type="PANTHER" id="PTHR11895">
    <property type="entry name" value="TRANSAMIDASE"/>
    <property type="match status" value="1"/>
</dbReference>
<dbReference type="RefSeq" id="WP_185987988.1">
    <property type="nucleotide sequence ID" value="NZ_BAAALZ010000004.1"/>
</dbReference>
<evidence type="ECO:0000256" key="2">
    <source>
        <dbReference type="SAM" id="MobiDB-lite"/>
    </source>
</evidence>
<evidence type="ECO:0000256" key="1">
    <source>
        <dbReference type="ARBA" id="ARBA00009199"/>
    </source>
</evidence>
<protein>
    <submittedName>
        <fullName evidence="4">Amidase</fullName>
        <ecNumber evidence="4">3.5.1.4</ecNumber>
    </submittedName>
</protein>
<dbReference type="EC" id="3.5.1.4" evidence="4"/>
<accession>A0A852R421</accession>
<dbReference type="Proteomes" id="UP000586095">
    <property type="component" value="Unassembled WGS sequence"/>
</dbReference>
<dbReference type="PROSITE" id="PS00571">
    <property type="entry name" value="AMIDASES"/>
    <property type="match status" value="1"/>
</dbReference>
<dbReference type="InterPro" id="IPR000120">
    <property type="entry name" value="Amidase"/>
</dbReference>
<organism evidence="4 5">
    <name type="scientific">Leucobacter aridicollis</name>
    <dbReference type="NCBI Taxonomy" id="283878"/>
    <lineage>
        <taxon>Bacteria</taxon>
        <taxon>Bacillati</taxon>
        <taxon>Actinomycetota</taxon>
        <taxon>Actinomycetes</taxon>
        <taxon>Micrococcales</taxon>
        <taxon>Microbacteriaceae</taxon>
        <taxon>Leucobacter</taxon>
    </lineage>
</organism>
<comment type="caution">
    <text evidence="4">The sequence shown here is derived from an EMBL/GenBank/DDBJ whole genome shotgun (WGS) entry which is preliminary data.</text>
</comment>
<proteinExistence type="inferred from homology"/>
<dbReference type="AlphaFoldDB" id="A0A852R421"/>
<dbReference type="InterPro" id="IPR023631">
    <property type="entry name" value="Amidase_dom"/>
</dbReference>
<dbReference type="Gene3D" id="3.90.1300.10">
    <property type="entry name" value="Amidase signature (AS) domain"/>
    <property type="match status" value="1"/>
</dbReference>
<reference evidence="4 5" key="1">
    <citation type="submission" date="2020-07" db="EMBL/GenBank/DDBJ databases">
        <title>Sequencing the genomes of 1000 actinobacteria strains.</title>
        <authorList>
            <person name="Klenk H.-P."/>
        </authorList>
    </citation>
    <scope>NUCLEOTIDE SEQUENCE [LARGE SCALE GENOMIC DNA]</scope>
    <source>
        <strain evidence="4 5">DSM 17380</strain>
    </source>
</reference>
<keyword evidence="5" id="KW-1185">Reference proteome</keyword>
<dbReference type="SUPFAM" id="SSF75304">
    <property type="entry name" value="Amidase signature (AS) enzymes"/>
    <property type="match status" value="1"/>
</dbReference>
<dbReference type="InterPro" id="IPR020556">
    <property type="entry name" value="Amidase_CS"/>
</dbReference>
<feature type="domain" description="Amidase" evidence="3">
    <location>
        <begin position="31"/>
        <end position="468"/>
    </location>
</feature>
<dbReference type="Pfam" id="PF01425">
    <property type="entry name" value="Amidase"/>
    <property type="match status" value="1"/>
</dbReference>
<dbReference type="PANTHER" id="PTHR11895:SF7">
    <property type="entry name" value="GLUTAMYL-TRNA(GLN) AMIDOTRANSFERASE SUBUNIT A, MITOCHONDRIAL"/>
    <property type="match status" value="1"/>
</dbReference>
<feature type="region of interest" description="Disordered" evidence="2">
    <location>
        <begin position="157"/>
        <end position="176"/>
    </location>
</feature>
<dbReference type="GO" id="GO:0004040">
    <property type="term" value="F:amidase activity"/>
    <property type="evidence" value="ECO:0007669"/>
    <property type="project" value="UniProtKB-EC"/>
</dbReference>
<dbReference type="EMBL" id="JACCBD010000001">
    <property type="protein sequence ID" value="NYD28331.1"/>
    <property type="molecule type" value="Genomic_DNA"/>
</dbReference>